<dbReference type="Pfam" id="PF00881">
    <property type="entry name" value="Nitroreductase"/>
    <property type="match status" value="1"/>
</dbReference>
<organism evidence="5 6">
    <name type="scientific">Thiopseudomonas alkaliphila</name>
    <dbReference type="NCBI Taxonomy" id="1697053"/>
    <lineage>
        <taxon>Bacteria</taxon>
        <taxon>Pseudomonadati</taxon>
        <taxon>Pseudomonadota</taxon>
        <taxon>Gammaproteobacteria</taxon>
        <taxon>Pseudomonadales</taxon>
        <taxon>Pseudomonadaceae</taxon>
        <taxon>Thiopseudomonas</taxon>
    </lineage>
</organism>
<dbReference type="PANTHER" id="PTHR43673:SF10">
    <property type="entry name" value="NADH DEHYDROGENASE_NAD(P)H NITROREDUCTASE XCC3605-RELATED"/>
    <property type="match status" value="1"/>
</dbReference>
<dbReference type="AlphaFoldDB" id="A0A0K1XGV7"/>
<dbReference type="InterPro" id="IPR000415">
    <property type="entry name" value="Nitroreductase-like"/>
</dbReference>
<keyword evidence="2" id="KW-0521">NADP</keyword>
<gene>
    <name evidence="5" type="ORF">AKN88_04105</name>
</gene>
<evidence type="ECO:0000256" key="1">
    <source>
        <dbReference type="ARBA" id="ARBA00007118"/>
    </source>
</evidence>
<protein>
    <submittedName>
        <fullName evidence="5">Dihydropteridine reductase</fullName>
    </submittedName>
</protein>
<dbReference type="PANTHER" id="PTHR43673">
    <property type="entry name" value="NAD(P)H NITROREDUCTASE YDGI-RELATED"/>
    <property type="match status" value="1"/>
</dbReference>
<dbReference type="Proteomes" id="UP000063953">
    <property type="component" value="Chromosome"/>
</dbReference>
<sequence>MQVTDYLTRRYATKAFDPNKVIPEPLVKELMASLRYSASSTNIQPWHFIVASTAEGKARLAKGAQGNYSYNEAKILNASHVVLFCSRTQIDDAHLQKVLAAEAAAGRFDAAPEAKAASHNTRLLYLNFHKYDKKDVPHWLEKQVYLNLGTLLYSAAVLGLDAVPLEGIDQAVLDQEFDLNAKDLTAVAAVALGYHADSDFNAKLPKARLAEEEIFTLI</sequence>
<evidence type="ECO:0000256" key="3">
    <source>
        <dbReference type="ARBA" id="ARBA00023002"/>
    </source>
</evidence>
<accession>A0A0K1XGV7</accession>
<dbReference type="EMBL" id="CP012365">
    <property type="protein sequence ID" value="AKX60551.1"/>
    <property type="molecule type" value="Genomic_DNA"/>
</dbReference>
<dbReference type="InterPro" id="IPR029479">
    <property type="entry name" value="Nitroreductase"/>
</dbReference>
<keyword evidence="3" id="KW-0560">Oxidoreductase</keyword>
<comment type="similarity">
    <text evidence="1">Belongs to the nitroreductase family.</text>
</comment>
<dbReference type="STRING" id="1697053.AKN87_06100"/>
<reference evidence="5 6" key="1">
    <citation type="journal article" date="2015" name="Genome Announc.">
        <title>Genome Sequences of Oblitimonas alkaliphila gen. nov. sp. nov. (Proposed), a Novel Bacterium of the Pseudomonadaceae Family.</title>
        <authorList>
            <person name="Lauer A.C."/>
            <person name="Nicholson A.C."/>
            <person name="Humrighouse B.W."/>
            <person name="Emery B."/>
            <person name="Drobish A."/>
            <person name="Juieng P."/>
            <person name="Loparev V."/>
            <person name="McQuiston J.R."/>
        </authorList>
    </citation>
    <scope>NUCLEOTIDE SEQUENCE [LARGE SCALE GENOMIC DNA]</scope>
    <source>
        <strain evidence="5 6">E5571</strain>
    </source>
</reference>
<dbReference type="PATRIC" id="fig|1698449.3.peg.824"/>
<feature type="domain" description="Nitroreductase" evidence="4">
    <location>
        <begin position="8"/>
        <end position="194"/>
    </location>
</feature>
<evidence type="ECO:0000256" key="2">
    <source>
        <dbReference type="ARBA" id="ARBA00022857"/>
    </source>
</evidence>
<evidence type="ECO:0000313" key="6">
    <source>
        <dbReference type="Proteomes" id="UP000063953"/>
    </source>
</evidence>
<dbReference type="NCBIfam" id="NF008275">
    <property type="entry name" value="PRK11053.1"/>
    <property type="match status" value="1"/>
</dbReference>
<name>A0A0K1XGV7_9GAMM</name>
<dbReference type="CDD" id="cd02149">
    <property type="entry name" value="NfsB-like"/>
    <property type="match status" value="1"/>
</dbReference>
<evidence type="ECO:0000313" key="5">
    <source>
        <dbReference type="EMBL" id="AKX60551.1"/>
    </source>
</evidence>
<proteinExistence type="inferred from homology"/>
<dbReference type="SUPFAM" id="SSF55469">
    <property type="entry name" value="FMN-dependent nitroreductase-like"/>
    <property type="match status" value="1"/>
</dbReference>
<dbReference type="GO" id="GO:0016491">
    <property type="term" value="F:oxidoreductase activity"/>
    <property type="evidence" value="ECO:0007669"/>
    <property type="project" value="UniProtKB-KW"/>
</dbReference>
<dbReference type="InterPro" id="IPR033878">
    <property type="entry name" value="NfsB-like"/>
</dbReference>
<evidence type="ECO:0000259" key="4">
    <source>
        <dbReference type="Pfam" id="PF00881"/>
    </source>
</evidence>
<keyword evidence="6" id="KW-1185">Reference proteome</keyword>
<dbReference type="Gene3D" id="3.40.109.10">
    <property type="entry name" value="NADH Oxidase"/>
    <property type="match status" value="1"/>
</dbReference>